<dbReference type="AlphaFoldDB" id="A0A6I4NUL2"/>
<proteinExistence type="inferred from homology"/>
<dbReference type="PANTHER" id="PTHR38459:SF1">
    <property type="entry name" value="PROPHAGE BACTOPRENOL-LINKED GLUCOSE TRANSLOCASE HOMOLOG"/>
    <property type="match status" value="1"/>
</dbReference>
<comment type="subcellular location">
    <subcellularLocation>
        <location evidence="1">Membrane</location>
        <topology evidence="1">Multi-pass membrane protein</topology>
    </subcellularLocation>
</comment>
<feature type="transmembrane region" description="Helical" evidence="6">
    <location>
        <begin position="24"/>
        <end position="45"/>
    </location>
</feature>
<evidence type="ECO:0000256" key="3">
    <source>
        <dbReference type="ARBA" id="ARBA00022692"/>
    </source>
</evidence>
<organism evidence="8 9">
    <name type="scientific">Agromyces seonyuensis</name>
    <dbReference type="NCBI Taxonomy" id="2662446"/>
    <lineage>
        <taxon>Bacteria</taxon>
        <taxon>Bacillati</taxon>
        <taxon>Actinomycetota</taxon>
        <taxon>Actinomycetes</taxon>
        <taxon>Micrococcales</taxon>
        <taxon>Microbacteriaceae</taxon>
        <taxon>Agromyces</taxon>
    </lineage>
</organism>
<feature type="transmembrane region" description="Helical" evidence="6">
    <location>
        <begin position="127"/>
        <end position="144"/>
    </location>
</feature>
<dbReference type="RefSeq" id="WP_160423260.1">
    <property type="nucleotide sequence ID" value="NZ_WSTA01000015.1"/>
</dbReference>
<feature type="transmembrane region" description="Helical" evidence="6">
    <location>
        <begin position="57"/>
        <end position="74"/>
    </location>
</feature>
<evidence type="ECO:0000256" key="2">
    <source>
        <dbReference type="ARBA" id="ARBA00009399"/>
    </source>
</evidence>
<name>A0A6I4NUL2_9MICO</name>
<dbReference type="Pfam" id="PF04138">
    <property type="entry name" value="GtrA_DPMS_TM"/>
    <property type="match status" value="1"/>
</dbReference>
<keyword evidence="9" id="KW-1185">Reference proteome</keyword>
<dbReference type="PANTHER" id="PTHR38459">
    <property type="entry name" value="PROPHAGE BACTOPRENOL-LINKED GLUCOSE TRANSLOCASE HOMOLOG"/>
    <property type="match status" value="1"/>
</dbReference>
<feature type="transmembrane region" description="Helical" evidence="6">
    <location>
        <begin position="95"/>
        <end position="115"/>
    </location>
</feature>
<dbReference type="GO" id="GO:0000271">
    <property type="term" value="P:polysaccharide biosynthetic process"/>
    <property type="evidence" value="ECO:0007669"/>
    <property type="project" value="InterPro"/>
</dbReference>
<reference evidence="8 9" key="1">
    <citation type="submission" date="2019-12" db="EMBL/GenBank/DDBJ databases">
        <authorList>
            <person name="Kim Y.S."/>
        </authorList>
    </citation>
    <scope>NUCLEOTIDE SEQUENCE [LARGE SCALE GENOMIC DNA]</scope>
    <source>
        <strain evidence="8 9">MMS17-SY077</strain>
    </source>
</reference>
<dbReference type="InterPro" id="IPR051401">
    <property type="entry name" value="GtrA_CellWall_Glycosyl"/>
</dbReference>
<sequence length="167" mass="18189">MTEDARRSNPAIGFLVGHLKRGSVFLVVGLIGFLVDAVVYNLLVFAGGHGPLFDQPLLAKSISLVISLAVSYLGNKLWTYRDRPAPLSSGELVRFLLSNVVAVLLHLACLGFSRFVLGLDDIVADNLWGTVIGQAVATVFRYFAYTYWVFPASRSDVPVVEDASSDR</sequence>
<evidence type="ECO:0000256" key="4">
    <source>
        <dbReference type="ARBA" id="ARBA00022989"/>
    </source>
</evidence>
<evidence type="ECO:0000256" key="5">
    <source>
        <dbReference type="ARBA" id="ARBA00023136"/>
    </source>
</evidence>
<keyword evidence="5 6" id="KW-0472">Membrane</keyword>
<gene>
    <name evidence="8" type="ORF">GB864_05045</name>
</gene>
<dbReference type="Proteomes" id="UP000438182">
    <property type="component" value="Unassembled WGS sequence"/>
</dbReference>
<feature type="domain" description="GtrA/DPMS transmembrane" evidence="7">
    <location>
        <begin position="25"/>
        <end position="150"/>
    </location>
</feature>
<evidence type="ECO:0000259" key="7">
    <source>
        <dbReference type="Pfam" id="PF04138"/>
    </source>
</evidence>
<keyword evidence="3 6" id="KW-0812">Transmembrane</keyword>
<evidence type="ECO:0000256" key="1">
    <source>
        <dbReference type="ARBA" id="ARBA00004141"/>
    </source>
</evidence>
<dbReference type="EMBL" id="WSTA01000015">
    <property type="protein sequence ID" value="MWB97913.1"/>
    <property type="molecule type" value="Genomic_DNA"/>
</dbReference>
<evidence type="ECO:0000313" key="8">
    <source>
        <dbReference type="EMBL" id="MWB97913.1"/>
    </source>
</evidence>
<accession>A0A6I4NUL2</accession>
<evidence type="ECO:0000313" key="9">
    <source>
        <dbReference type="Proteomes" id="UP000438182"/>
    </source>
</evidence>
<keyword evidence="4 6" id="KW-1133">Transmembrane helix</keyword>
<protein>
    <submittedName>
        <fullName evidence="8">GtrA family protein</fullName>
    </submittedName>
</protein>
<comment type="similarity">
    <text evidence="2">Belongs to the GtrA family.</text>
</comment>
<comment type="caution">
    <text evidence="8">The sequence shown here is derived from an EMBL/GenBank/DDBJ whole genome shotgun (WGS) entry which is preliminary data.</text>
</comment>
<dbReference type="GO" id="GO:0005886">
    <property type="term" value="C:plasma membrane"/>
    <property type="evidence" value="ECO:0007669"/>
    <property type="project" value="TreeGrafter"/>
</dbReference>
<dbReference type="InterPro" id="IPR007267">
    <property type="entry name" value="GtrA_DPMS_TM"/>
</dbReference>
<evidence type="ECO:0000256" key="6">
    <source>
        <dbReference type="SAM" id="Phobius"/>
    </source>
</evidence>